<reference evidence="2 3" key="1">
    <citation type="submission" date="2021-08" db="EMBL/GenBank/DDBJ databases">
        <title>Draft genome sequence of Spirulina subsalsa with high tolerance to salinity and hype-accumulation of phycocyanin.</title>
        <authorList>
            <person name="Pei H."/>
            <person name="Jiang L."/>
        </authorList>
    </citation>
    <scope>NUCLEOTIDE SEQUENCE [LARGE SCALE GENOMIC DNA]</scope>
    <source>
        <strain evidence="2 3">FACHB-351</strain>
    </source>
</reference>
<evidence type="ECO:0000256" key="1">
    <source>
        <dbReference type="SAM" id="MobiDB-lite"/>
    </source>
</evidence>
<dbReference type="EMBL" id="JAIHOM010000110">
    <property type="protein sequence ID" value="MCW6038113.1"/>
    <property type="molecule type" value="Genomic_DNA"/>
</dbReference>
<organism evidence="2 3">
    <name type="scientific">Spirulina subsalsa FACHB-351</name>
    <dbReference type="NCBI Taxonomy" id="234711"/>
    <lineage>
        <taxon>Bacteria</taxon>
        <taxon>Bacillati</taxon>
        <taxon>Cyanobacteriota</taxon>
        <taxon>Cyanophyceae</taxon>
        <taxon>Spirulinales</taxon>
        <taxon>Spirulinaceae</taxon>
        <taxon>Spirulina</taxon>
    </lineage>
</organism>
<proteinExistence type="predicted"/>
<feature type="region of interest" description="Disordered" evidence="1">
    <location>
        <begin position="305"/>
        <end position="334"/>
    </location>
</feature>
<feature type="compositionally biased region" description="Low complexity" evidence="1">
    <location>
        <begin position="317"/>
        <end position="334"/>
    </location>
</feature>
<evidence type="ECO:0000313" key="3">
    <source>
        <dbReference type="Proteomes" id="UP001526426"/>
    </source>
</evidence>
<keyword evidence="3" id="KW-1185">Reference proteome</keyword>
<dbReference type="RefSeq" id="WP_265266009.1">
    <property type="nucleotide sequence ID" value="NZ_JAIHOM010000110.1"/>
</dbReference>
<comment type="caution">
    <text evidence="2">The sequence shown here is derived from an EMBL/GenBank/DDBJ whole genome shotgun (WGS) entry which is preliminary data.</text>
</comment>
<evidence type="ECO:0008006" key="4">
    <source>
        <dbReference type="Google" id="ProtNLM"/>
    </source>
</evidence>
<sequence>MLRIIKSSLLIVTLFLALVSLGGCSDRIEAKNGKTNPQEIGTLAEAAPPLLLRQLNQTLQQYQPQVTILSPQPNETVNSTTLNVKLQVEDLPIFKDETLGLGPHLSLTLDNHTSQDIYDLSQPITLEDLEPGTHTLRVFANRPWQESFKNEGAYAQTTFNIFTSSEDNTPQANQPLLTYNSPQGLYNAEPILLDFYLTNAPLRFLARKNPQDNINDWRVKVTANGQSFILEDWQPIYLKGFKPGVNWVKLELIDDQGIPIENTFNQTVRLVDYQPKGSNTLAQLVKGELTLDVAQGIVDPNYRPMVEPSTPEEPTPEDVNPVETPTPVEETPAVEPEPVIEEEITPDEEIEAIPEVVEEVEEEIIPPAPIETPTEKKGLFERFRRQPVTPSGVETPDIEPEPLPLEPVIEQEITPDEEIEPIPEVVEEVEEEISPPAPIETPTEKKGLFERFRRQPVAPSGVETPDIEPEPLPLEPVIEQEITPDEEIEPIPEVVEEVEEEIIPPAPIETPTEKKGLFERFRRQPVAPSAVETPDIEPEPLPLEPVIEEEITPDEEIEAIPEVLEEVEQP</sequence>
<dbReference type="PROSITE" id="PS51257">
    <property type="entry name" value="PROKAR_LIPOPROTEIN"/>
    <property type="match status" value="1"/>
</dbReference>
<protein>
    <recommendedName>
        <fullName evidence="4">FHA domain containing protein</fullName>
    </recommendedName>
</protein>
<gene>
    <name evidence="2" type="ORF">K4A83_17810</name>
</gene>
<accession>A0ABT3L9C1</accession>
<dbReference type="Proteomes" id="UP001526426">
    <property type="component" value="Unassembled WGS sequence"/>
</dbReference>
<name>A0ABT3L9C1_9CYAN</name>
<evidence type="ECO:0000313" key="2">
    <source>
        <dbReference type="EMBL" id="MCW6038113.1"/>
    </source>
</evidence>
<feature type="region of interest" description="Disordered" evidence="1">
    <location>
        <begin position="427"/>
        <end position="450"/>
    </location>
</feature>
<feature type="region of interest" description="Disordered" evidence="1">
    <location>
        <begin position="525"/>
        <end position="545"/>
    </location>
</feature>